<protein>
    <submittedName>
        <fullName evidence="2">Uncharacterized protein</fullName>
    </submittedName>
</protein>
<comment type="caution">
    <text evidence="2">The sequence shown here is derived from an EMBL/GenBank/DDBJ whole genome shotgun (WGS) entry which is preliminary data.</text>
</comment>
<accession>A0ABR2IRR2</accession>
<feature type="region of interest" description="Disordered" evidence="1">
    <location>
        <begin position="36"/>
        <end position="68"/>
    </location>
</feature>
<proteinExistence type="predicted"/>
<dbReference type="Proteomes" id="UP001390339">
    <property type="component" value="Unassembled WGS sequence"/>
</dbReference>
<evidence type="ECO:0000256" key="1">
    <source>
        <dbReference type="SAM" id="MobiDB-lite"/>
    </source>
</evidence>
<reference evidence="2 3" key="1">
    <citation type="journal article" date="2024" name="IMA Fungus">
        <title>Apiospora arundinis, a panoply of carbohydrate-active enzymes and secondary metabolites.</title>
        <authorList>
            <person name="Sorensen T."/>
            <person name="Petersen C."/>
            <person name="Muurmann A.T."/>
            <person name="Christiansen J.V."/>
            <person name="Brundto M.L."/>
            <person name="Overgaard C.K."/>
            <person name="Boysen A.T."/>
            <person name="Wollenberg R.D."/>
            <person name="Larsen T.O."/>
            <person name="Sorensen J.L."/>
            <person name="Nielsen K.L."/>
            <person name="Sondergaard T.E."/>
        </authorList>
    </citation>
    <scope>NUCLEOTIDE SEQUENCE [LARGE SCALE GENOMIC DNA]</scope>
    <source>
        <strain evidence="2 3">AAU 773</strain>
    </source>
</reference>
<name>A0ABR2IRR2_9PEZI</name>
<dbReference type="EMBL" id="JAPCWZ010000004">
    <property type="protein sequence ID" value="KAK8867542.1"/>
    <property type="molecule type" value="Genomic_DNA"/>
</dbReference>
<evidence type="ECO:0000313" key="2">
    <source>
        <dbReference type="EMBL" id="KAK8867542.1"/>
    </source>
</evidence>
<keyword evidence="3" id="KW-1185">Reference proteome</keyword>
<evidence type="ECO:0000313" key="3">
    <source>
        <dbReference type="Proteomes" id="UP001390339"/>
    </source>
</evidence>
<sequence length="68" mass="7333">MWDSDNMAGSTTIYPIVEPNAAYLVFKQRGLYRAGSTPVSGSTYENTRLASRPKTGQIPSAACNSGYL</sequence>
<gene>
    <name evidence="2" type="ORF">PGQ11_006120</name>
</gene>
<organism evidence="2 3">
    <name type="scientific">Apiospora arundinis</name>
    <dbReference type="NCBI Taxonomy" id="335852"/>
    <lineage>
        <taxon>Eukaryota</taxon>
        <taxon>Fungi</taxon>
        <taxon>Dikarya</taxon>
        <taxon>Ascomycota</taxon>
        <taxon>Pezizomycotina</taxon>
        <taxon>Sordariomycetes</taxon>
        <taxon>Xylariomycetidae</taxon>
        <taxon>Amphisphaeriales</taxon>
        <taxon>Apiosporaceae</taxon>
        <taxon>Apiospora</taxon>
    </lineage>
</organism>
<feature type="compositionally biased region" description="Polar residues" evidence="1">
    <location>
        <begin position="37"/>
        <end position="49"/>
    </location>
</feature>